<dbReference type="InterPro" id="IPR001119">
    <property type="entry name" value="SLH_dom"/>
</dbReference>
<name>A0A091A0E0_PAEMA</name>
<dbReference type="InterPro" id="IPR001223">
    <property type="entry name" value="Glyco_hydro18_cat"/>
</dbReference>
<dbReference type="SUPFAM" id="SSF51445">
    <property type="entry name" value="(Trans)glycosidases"/>
    <property type="match status" value="1"/>
</dbReference>
<dbReference type="EMBL" id="JMQA01000021">
    <property type="protein sequence ID" value="KFN09811.1"/>
    <property type="molecule type" value="Genomic_DNA"/>
</dbReference>
<dbReference type="GO" id="GO:0005975">
    <property type="term" value="P:carbohydrate metabolic process"/>
    <property type="evidence" value="ECO:0007669"/>
    <property type="project" value="InterPro"/>
</dbReference>
<dbReference type="PROSITE" id="PS51272">
    <property type="entry name" value="SLH"/>
    <property type="match status" value="3"/>
</dbReference>
<dbReference type="InterPro" id="IPR029070">
    <property type="entry name" value="Chitinase_insertion_sf"/>
</dbReference>
<dbReference type="Gene3D" id="3.10.50.10">
    <property type="match status" value="1"/>
</dbReference>
<organism evidence="4 5">
    <name type="scientific">Paenibacillus macerans</name>
    <name type="common">Bacillus macerans</name>
    <dbReference type="NCBI Taxonomy" id="44252"/>
    <lineage>
        <taxon>Bacteria</taxon>
        <taxon>Bacillati</taxon>
        <taxon>Bacillota</taxon>
        <taxon>Bacilli</taxon>
        <taxon>Bacillales</taxon>
        <taxon>Paenibacillaceae</taxon>
        <taxon>Paenibacillus</taxon>
    </lineage>
</organism>
<sequence length="532" mass="58565">MKKVLSMLLLASLMLTAPGVDQLPVSAEKLPYDDINGSYAKEAIVRLYENNTMKGTSPTEFSPAQAITRAEFMTTLTRILHLEPVSSALPAYTDVAASAWYYGTIQAATELGLTEGLGGGIFKPNQPITRQEAAAWLVRALKQKTGAAPVSGYKDGASIALWARPYISSVSLLGLMEGSDGKFYPNRAMTRQETAVILDRLLQGDMFPKAIAATGEQAIQIGWQFGQSTEDYRRSVQQSSVNVLAPRWYFLENTGKISNSTDPSLVTWAKKSGKQVWAMVGNRFDQETTHKLLSSFSLSSAAIQDLKSYVSKYGLQGINLDFENVQAADKALFTEFVAKLAKELDSVSAVLSVDLPPDLGNDWSDAYDYAKLAKSADYIVLMAYDEHWSGYTAGSVASLNWVQKRVGELLAKVPADQIILGMPLYTRDWTVNGNGATVSSEDLSIPEQNSRIKQYGAKIQWNATAGQYTAEYRKSGLLHRIWLEDSRSLAEKFRMGLSTGIAGFAYWHIGGESPEVWTSLKNTEKYEGYKFN</sequence>
<comment type="caution">
    <text evidence="4">The sequence shown here is derived from an EMBL/GenBank/DDBJ whole genome shotgun (WGS) entry which is preliminary data.</text>
</comment>
<dbReference type="HOGENOM" id="CLU_520583_0_0_9"/>
<feature type="domain" description="GH18" evidence="3">
    <location>
        <begin position="219"/>
        <end position="527"/>
    </location>
</feature>
<evidence type="ECO:0000313" key="4">
    <source>
        <dbReference type="EMBL" id="KFN09811.1"/>
    </source>
</evidence>
<evidence type="ECO:0008006" key="6">
    <source>
        <dbReference type="Google" id="ProtNLM"/>
    </source>
</evidence>
<proteinExistence type="predicted"/>
<dbReference type="GeneID" id="77006215"/>
<accession>A0A091A0E0</accession>
<feature type="domain" description="SLH" evidence="2">
    <location>
        <begin position="27"/>
        <end position="87"/>
    </location>
</feature>
<dbReference type="PANTHER" id="PTHR46066:SF2">
    <property type="entry name" value="CHITINASE DOMAIN-CONTAINING PROTEIN 1"/>
    <property type="match status" value="1"/>
</dbReference>
<reference evidence="4 5" key="1">
    <citation type="submission" date="2014-04" db="EMBL/GenBank/DDBJ databases">
        <authorList>
            <person name="Bishop-Lilly K.A."/>
            <person name="Broomall S.M."/>
            <person name="Chain P.S."/>
            <person name="Chertkov O."/>
            <person name="Coyne S.R."/>
            <person name="Daligault H.E."/>
            <person name="Davenport K.W."/>
            <person name="Erkkila T."/>
            <person name="Frey K.G."/>
            <person name="Gibbons H.S."/>
            <person name="Gu W."/>
            <person name="Jaissle J."/>
            <person name="Johnson S.L."/>
            <person name="Koroleva G.I."/>
            <person name="Ladner J.T."/>
            <person name="Lo C.-C."/>
            <person name="Minogue T.D."/>
            <person name="Munk C."/>
            <person name="Palacios G.F."/>
            <person name="Redden C.L."/>
            <person name="Rosenzweig C.N."/>
            <person name="Scholz M.B."/>
            <person name="Teshima H."/>
            <person name="Xu Y."/>
        </authorList>
    </citation>
    <scope>NUCLEOTIDE SEQUENCE [LARGE SCALE GENOMIC DNA]</scope>
    <source>
        <strain evidence="4 5">8244</strain>
    </source>
</reference>
<feature type="chain" id="PRO_5038617431" description="Glycoside hydrolase" evidence="1">
    <location>
        <begin position="18"/>
        <end position="532"/>
    </location>
</feature>
<dbReference type="Proteomes" id="UP000029278">
    <property type="component" value="Unassembled WGS sequence"/>
</dbReference>
<dbReference type="OrthoDB" id="9775889at2"/>
<feature type="domain" description="SLH" evidence="2">
    <location>
        <begin position="152"/>
        <end position="212"/>
    </location>
</feature>
<dbReference type="PROSITE" id="PS51910">
    <property type="entry name" value="GH18_2"/>
    <property type="match status" value="1"/>
</dbReference>
<protein>
    <recommendedName>
        <fullName evidence="6">Glycoside hydrolase</fullName>
    </recommendedName>
</protein>
<evidence type="ECO:0000259" key="2">
    <source>
        <dbReference type="PROSITE" id="PS51272"/>
    </source>
</evidence>
<dbReference type="Pfam" id="PF00395">
    <property type="entry name" value="SLH"/>
    <property type="match status" value="3"/>
</dbReference>
<evidence type="ECO:0000256" key="1">
    <source>
        <dbReference type="SAM" id="SignalP"/>
    </source>
</evidence>
<feature type="domain" description="SLH" evidence="2">
    <location>
        <begin position="88"/>
        <end position="151"/>
    </location>
</feature>
<gene>
    <name evidence="4" type="ORF">DJ90_3493</name>
</gene>
<dbReference type="STRING" id="44252.DJ90_3493"/>
<keyword evidence="5" id="KW-1185">Reference proteome</keyword>
<evidence type="ECO:0000259" key="3">
    <source>
        <dbReference type="PROSITE" id="PS51910"/>
    </source>
</evidence>
<dbReference type="Pfam" id="PF00704">
    <property type="entry name" value="Glyco_hydro_18"/>
    <property type="match status" value="1"/>
</dbReference>
<dbReference type="PANTHER" id="PTHR46066">
    <property type="entry name" value="CHITINASE DOMAIN-CONTAINING PROTEIN 1 FAMILY MEMBER"/>
    <property type="match status" value="1"/>
</dbReference>
<dbReference type="Gene3D" id="3.20.20.80">
    <property type="entry name" value="Glycosidases"/>
    <property type="match status" value="1"/>
</dbReference>
<dbReference type="InterPro" id="IPR017853">
    <property type="entry name" value="GH"/>
</dbReference>
<evidence type="ECO:0000313" key="5">
    <source>
        <dbReference type="Proteomes" id="UP000029278"/>
    </source>
</evidence>
<keyword evidence="1" id="KW-0732">Signal</keyword>
<dbReference type="RefSeq" id="WP_036621449.1">
    <property type="nucleotide sequence ID" value="NZ_JAKOBR010000068.1"/>
</dbReference>
<dbReference type="SMART" id="SM00636">
    <property type="entry name" value="Glyco_18"/>
    <property type="match status" value="1"/>
</dbReference>
<dbReference type="AlphaFoldDB" id="A0A091A0E0"/>
<feature type="signal peptide" evidence="1">
    <location>
        <begin position="1"/>
        <end position="17"/>
    </location>
</feature>
<dbReference type="GO" id="GO:0008061">
    <property type="term" value="F:chitin binding"/>
    <property type="evidence" value="ECO:0007669"/>
    <property type="project" value="InterPro"/>
</dbReference>
<dbReference type="PATRIC" id="fig|44252.3.peg.1990"/>
<dbReference type="InterPro" id="IPR011583">
    <property type="entry name" value="Chitinase_II/V-like_cat"/>
</dbReference>